<feature type="transmembrane region" description="Helical" evidence="7">
    <location>
        <begin position="130"/>
        <end position="152"/>
    </location>
</feature>
<feature type="transmembrane region" description="Helical" evidence="7">
    <location>
        <begin position="462"/>
        <end position="481"/>
    </location>
</feature>
<proteinExistence type="predicted"/>
<feature type="transmembrane region" description="Helical" evidence="7">
    <location>
        <begin position="65"/>
        <end position="93"/>
    </location>
</feature>
<evidence type="ECO:0000313" key="9">
    <source>
        <dbReference type="EMBL" id="KAK4212678.1"/>
    </source>
</evidence>
<dbReference type="CDD" id="cd17502">
    <property type="entry name" value="MFS_Azr1_MDR_like"/>
    <property type="match status" value="1"/>
</dbReference>
<dbReference type="Proteomes" id="UP001301769">
    <property type="component" value="Unassembled WGS sequence"/>
</dbReference>
<dbReference type="GO" id="GO:0005886">
    <property type="term" value="C:plasma membrane"/>
    <property type="evidence" value="ECO:0007669"/>
    <property type="project" value="TreeGrafter"/>
</dbReference>
<feature type="transmembrane region" description="Helical" evidence="7">
    <location>
        <begin position="164"/>
        <end position="186"/>
    </location>
</feature>
<evidence type="ECO:0000313" key="10">
    <source>
        <dbReference type="Proteomes" id="UP001301769"/>
    </source>
</evidence>
<protein>
    <submittedName>
        <fullName evidence="9">Major facilitator superfamily domain-containing protein</fullName>
    </submittedName>
</protein>
<dbReference type="InterPro" id="IPR011701">
    <property type="entry name" value="MFS"/>
</dbReference>
<feature type="transmembrane region" description="Helical" evidence="7">
    <location>
        <begin position="335"/>
        <end position="360"/>
    </location>
</feature>
<dbReference type="SUPFAM" id="SSF103473">
    <property type="entry name" value="MFS general substrate transporter"/>
    <property type="match status" value="1"/>
</dbReference>
<feature type="transmembrane region" description="Helical" evidence="7">
    <location>
        <begin position="294"/>
        <end position="315"/>
    </location>
</feature>
<evidence type="ECO:0000256" key="5">
    <source>
        <dbReference type="ARBA" id="ARBA00023136"/>
    </source>
</evidence>
<dbReference type="Gene3D" id="1.20.1720.10">
    <property type="entry name" value="Multidrug resistance protein D"/>
    <property type="match status" value="1"/>
</dbReference>
<feature type="transmembrane region" description="Helical" evidence="7">
    <location>
        <begin position="105"/>
        <end position="124"/>
    </location>
</feature>
<evidence type="ECO:0000256" key="7">
    <source>
        <dbReference type="SAM" id="Phobius"/>
    </source>
</evidence>
<evidence type="ECO:0000256" key="3">
    <source>
        <dbReference type="ARBA" id="ARBA00022692"/>
    </source>
</evidence>
<feature type="transmembrane region" description="Helical" evidence="7">
    <location>
        <begin position="533"/>
        <end position="552"/>
    </location>
</feature>
<dbReference type="Pfam" id="PF07690">
    <property type="entry name" value="MFS_1"/>
    <property type="match status" value="1"/>
</dbReference>
<feature type="transmembrane region" description="Helical" evidence="7">
    <location>
        <begin position="223"/>
        <end position="243"/>
    </location>
</feature>
<keyword evidence="4 7" id="KW-1133">Transmembrane helix</keyword>
<comment type="subcellular location">
    <subcellularLocation>
        <location evidence="1">Membrane</location>
        <topology evidence="1">Multi-pass membrane protein</topology>
    </subcellularLocation>
</comment>
<evidence type="ECO:0000256" key="4">
    <source>
        <dbReference type="ARBA" id="ARBA00022989"/>
    </source>
</evidence>
<evidence type="ECO:0000259" key="8">
    <source>
        <dbReference type="PROSITE" id="PS50850"/>
    </source>
</evidence>
<dbReference type="PANTHER" id="PTHR23501:SF177">
    <property type="entry name" value="MAJOR FACILITATOR SUPERFAMILY (MFS) PROFILE DOMAIN-CONTAINING PROTEIN-RELATED"/>
    <property type="match status" value="1"/>
</dbReference>
<reference evidence="9" key="2">
    <citation type="submission" date="2023-05" db="EMBL/GenBank/DDBJ databases">
        <authorList>
            <consortium name="Lawrence Berkeley National Laboratory"/>
            <person name="Steindorff A."/>
            <person name="Hensen N."/>
            <person name="Bonometti L."/>
            <person name="Westerberg I."/>
            <person name="Brannstrom I.O."/>
            <person name="Guillou S."/>
            <person name="Cros-Aarteil S."/>
            <person name="Calhoun S."/>
            <person name="Haridas S."/>
            <person name="Kuo A."/>
            <person name="Mondo S."/>
            <person name="Pangilinan J."/>
            <person name="Riley R."/>
            <person name="Labutti K."/>
            <person name="Andreopoulos B."/>
            <person name="Lipzen A."/>
            <person name="Chen C."/>
            <person name="Yanf M."/>
            <person name="Daum C."/>
            <person name="Ng V."/>
            <person name="Clum A."/>
            <person name="Ohm R."/>
            <person name="Martin F."/>
            <person name="Silar P."/>
            <person name="Natvig D."/>
            <person name="Lalanne C."/>
            <person name="Gautier V."/>
            <person name="Ament-Velasquez S.L."/>
            <person name="Kruys A."/>
            <person name="Hutchinson M.I."/>
            <person name="Powell A.J."/>
            <person name="Barry K."/>
            <person name="Miller A.N."/>
            <person name="Grigoriev I.V."/>
            <person name="Debuchy R."/>
            <person name="Gladieux P."/>
            <person name="Thoren M.H."/>
            <person name="Johannesson H."/>
        </authorList>
    </citation>
    <scope>NUCLEOTIDE SEQUENCE</scope>
    <source>
        <strain evidence="9">PSN293</strain>
    </source>
</reference>
<dbReference type="InterPro" id="IPR020846">
    <property type="entry name" value="MFS_dom"/>
</dbReference>
<dbReference type="GO" id="GO:0022857">
    <property type="term" value="F:transmembrane transporter activity"/>
    <property type="evidence" value="ECO:0007669"/>
    <property type="project" value="InterPro"/>
</dbReference>
<organism evidence="9 10">
    <name type="scientific">Rhypophila decipiens</name>
    <dbReference type="NCBI Taxonomy" id="261697"/>
    <lineage>
        <taxon>Eukaryota</taxon>
        <taxon>Fungi</taxon>
        <taxon>Dikarya</taxon>
        <taxon>Ascomycota</taxon>
        <taxon>Pezizomycotina</taxon>
        <taxon>Sordariomycetes</taxon>
        <taxon>Sordariomycetidae</taxon>
        <taxon>Sordariales</taxon>
        <taxon>Naviculisporaceae</taxon>
        <taxon>Rhypophila</taxon>
    </lineage>
</organism>
<comment type="caution">
    <text evidence="9">The sequence shown here is derived from an EMBL/GenBank/DDBJ whole genome shotgun (WGS) entry which is preliminary data.</text>
</comment>
<feature type="region of interest" description="Disordered" evidence="6">
    <location>
        <begin position="1"/>
        <end position="55"/>
    </location>
</feature>
<feature type="domain" description="Major facilitator superfamily (MFS) profile" evidence="8">
    <location>
        <begin position="70"/>
        <end position="569"/>
    </location>
</feature>
<feature type="transmembrane region" description="Helical" evidence="7">
    <location>
        <begin position="399"/>
        <end position="418"/>
    </location>
</feature>
<dbReference type="InterPro" id="IPR036259">
    <property type="entry name" value="MFS_trans_sf"/>
</dbReference>
<evidence type="ECO:0000256" key="6">
    <source>
        <dbReference type="SAM" id="MobiDB-lite"/>
    </source>
</evidence>
<feature type="transmembrane region" description="Helical" evidence="7">
    <location>
        <begin position="372"/>
        <end position="393"/>
    </location>
</feature>
<keyword evidence="10" id="KW-1185">Reference proteome</keyword>
<keyword evidence="3 7" id="KW-0812">Transmembrane</keyword>
<name>A0AAN7B6H3_9PEZI</name>
<feature type="transmembrane region" description="Helical" evidence="7">
    <location>
        <begin position="430"/>
        <end position="450"/>
    </location>
</feature>
<sequence length="569" mass="59128">MSEAAVPSAPTAPDPAPMASSSPEEKNMAAAVVASDSESQPEKGDGAGSPSSSASVTETVYPSGLVLAFIVTALFMAVFLFALDMTIVATAIPKITDEFHSLDEASWYGSAFFMTSAAFLSAWGKVYKYFALKSGFLAAMFIFEVGSLICAVAPNSKALIVGRAIAGVGAAGLGSGAYTIVAFSAHPSKRPMLMSFIGLSYGIASVVGPLIGGAFADHVSWRWCFYINLPVGGFSAAIVTFFFKTPPEAKATPAPALEKFLQLDPLGVTLVMAGTISFILAFQYGGQTHPWSSSLVVGLLVGSVAIFAAFVVVEIMQNENDRAMVPPRLMKHPKIWPLVLFTFFNAGTFFLAIYVLPIYFQTAQGVSATDSGVRNLPLIIPWVIGSIVSSGAVQKTGVAKPWLLIGSVLAVVGSGLFYMLDIESSAGKWIGFQVIAGLGWGLAIQVPMIMGQATVDPADLPLITASTLFFNTIGGALFVSAGQGTLIAKMIASLPSDIDPIKVLTAGATAIRNVFPAEAVPPILDAYLQGLRVAFIIGIAGIGAGVLVAPLGNWEKLDMTKAAAAAGGA</sequence>
<dbReference type="PROSITE" id="PS50850">
    <property type="entry name" value="MFS"/>
    <property type="match status" value="1"/>
</dbReference>
<dbReference type="EMBL" id="MU858123">
    <property type="protein sequence ID" value="KAK4212678.1"/>
    <property type="molecule type" value="Genomic_DNA"/>
</dbReference>
<feature type="transmembrane region" description="Helical" evidence="7">
    <location>
        <begin position="192"/>
        <end position="216"/>
    </location>
</feature>
<accession>A0AAN7B6H3</accession>
<gene>
    <name evidence="9" type="ORF">QBC37DRAFT_424591</name>
</gene>
<reference evidence="9" key="1">
    <citation type="journal article" date="2023" name="Mol. Phylogenet. Evol.">
        <title>Genome-scale phylogeny and comparative genomics of the fungal order Sordariales.</title>
        <authorList>
            <person name="Hensen N."/>
            <person name="Bonometti L."/>
            <person name="Westerberg I."/>
            <person name="Brannstrom I.O."/>
            <person name="Guillou S."/>
            <person name="Cros-Aarteil S."/>
            <person name="Calhoun S."/>
            <person name="Haridas S."/>
            <person name="Kuo A."/>
            <person name="Mondo S."/>
            <person name="Pangilinan J."/>
            <person name="Riley R."/>
            <person name="LaButti K."/>
            <person name="Andreopoulos B."/>
            <person name="Lipzen A."/>
            <person name="Chen C."/>
            <person name="Yan M."/>
            <person name="Daum C."/>
            <person name="Ng V."/>
            <person name="Clum A."/>
            <person name="Steindorff A."/>
            <person name="Ohm R.A."/>
            <person name="Martin F."/>
            <person name="Silar P."/>
            <person name="Natvig D.O."/>
            <person name="Lalanne C."/>
            <person name="Gautier V."/>
            <person name="Ament-Velasquez S.L."/>
            <person name="Kruys A."/>
            <person name="Hutchinson M.I."/>
            <person name="Powell A.J."/>
            <person name="Barry K."/>
            <person name="Miller A.N."/>
            <person name="Grigoriev I.V."/>
            <person name="Debuchy R."/>
            <person name="Gladieux P."/>
            <person name="Hiltunen Thoren M."/>
            <person name="Johannesson H."/>
        </authorList>
    </citation>
    <scope>NUCLEOTIDE SEQUENCE</scope>
    <source>
        <strain evidence="9">PSN293</strain>
    </source>
</reference>
<dbReference type="FunFam" id="1.20.1720.10:FF:000012">
    <property type="entry name" value="MFS toxin efflux pump (AflT)"/>
    <property type="match status" value="1"/>
</dbReference>
<dbReference type="AlphaFoldDB" id="A0AAN7B6H3"/>
<evidence type="ECO:0000256" key="2">
    <source>
        <dbReference type="ARBA" id="ARBA00022448"/>
    </source>
</evidence>
<evidence type="ECO:0000256" key="1">
    <source>
        <dbReference type="ARBA" id="ARBA00004141"/>
    </source>
</evidence>
<feature type="transmembrane region" description="Helical" evidence="7">
    <location>
        <begin position="263"/>
        <end position="282"/>
    </location>
</feature>
<dbReference type="Gene3D" id="1.20.1250.20">
    <property type="entry name" value="MFS general substrate transporter like domains"/>
    <property type="match status" value="1"/>
</dbReference>
<keyword evidence="2" id="KW-0813">Transport</keyword>
<keyword evidence="5 7" id="KW-0472">Membrane</keyword>
<dbReference type="PANTHER" id="PTHR23501">
    <property type="entry name" value="MAJOR FACILITATOR SUPERFAMILY"/>
    <property type="match status" value="1"/>
</dbReference>